<dbReference type="InterPro" id="IPR005841">
    <property type="entry name" value="Alpha-D-phosphohexomutase_SF"/>
</dbReference>
<reference evidence="12" key="1">
    <citation type="submission" date="2023-05" db="EMBL/GenBank/DDBJ databases">
        <title>Whole genome sequence of Commensalibacter sp.</title>
        <authorList>
            <person name="Charoenyingcharoen P."/>
            <person name="Yukphan P."/>
        </authorList>
    </citation>
    <scope>NUCLEOTIDE SEQUENCE</scope>
    <source>
        <strain evidence="12">TBRC 16381</strain>
    </source>
</reference>
<dbReference type="InterPro" id="IPR036900">
    <property type="entry name" value="A-D-PHexomutase_C_sf"/>
</dbReference>
<name>A0ABT6Q140_9PROT</name>
<dbReference type="SUPFAM" id="SSF53738">
    <property type="entry name" value="Phosphoglucomutase, first 3 domains"/>
    <property type="match status" value="3"/>
</dbReference>
<dbReference type="InterPro" id="IPR005846">
    <property type="entry name" value="A-D-PHexomutase_a/b/a-III"/>
</dbReference>
<evidence type="ECO:0000256" key="7">
    <source>
        <dbReference type="RuleBase" id="RU004326"/>
    </source>
</evidence>
<dbReference type="Pfam" id="PF02878">
    <property type="entry name" value="PGM_PMM_I"/>
    <property type="match status" value="1"/>
</dbReference>
<feature type="domain" description="Alpha-D-phosphohexomutase alpha/beta/alpha" evidence="10">
    <location>
        <begin position="156"/>
        <end position="255"/>
    </location>
</feature>
<gene>
    <name evidence="12" type="ORF">QJV27_05455</name>
</gene>
<sequence>MEHKRVIDPSILREYDIRGIYGKTFFIEDAYAIGRSFGSLIARQNGKKVVVSYDGRVSSPDLETALVDGLKKCGLEVVRIGRGPTPMLYYAATTMEADGAVMVTASHNPKEYNGMKFMLGGKSFYGKQIQALGAQVAQGDVVPEGIGSVRKVDIAEEYVTRLLKDFNATDRKLKVVWDNSNSAAGEVLTRLVQQLPGEHIVLNGSIDGNFPAHSPDPTVPKNLVQLQKEVAERKADIGIAFDGDADRIGVIDDKGNILWGDQLMIVYSRDILPDHQGATIIADVKASQILFEEIKKAGGYPLMWCTGHSLIKAKMAETKALLGGEMSGHIFFADKWYGFDDALYVAVRTLDIVARLKGPLSEITESLPKAISTPEIRFDCPDDRKFSVVKEVADRLKAANADVDTIDGVRVNTADGWWLLRASNTQASLVARAESTTEAGLETLKEALKSQLSASGVELPEI</sequence>
<dbReference type="PANTHER" id="PTHR43771">
    <property type="entry name" value="PHOSPHOMANNOMUTASE"/>
    <property type="match status" value="1"/>
</dbReference>
<keyword evidence="4 7" id="KW-0479">Metal-binding</keyword>
<dbReference type="Pfam" id="PF02880">
    <property type="entry name" value="PGM_PMM_III"/>
    <property type="match status" value="1"/>
</dbReference>
<protein>
    <submittedName>
        <fullName evidence="12">Phosphomannomutase/phosphoglucomutase</fullName>
    </submittedName>
</protein>
<dbReference type="CDD" id="cd03089">
    <property type="entry name" value="PMM_PGM"/>
    <property type="match status" value="1"/>
</dbReference>
<evidence type="ECO:0000259" key="9">
    <source>
        <dbReference type="Pfam" id="PF02878"/>
    </source>
</evidence>
<keyword evidence="6" id="KW-0413">Isomerase</keyword>
<dbReference type="Gene3D" id="3.30.310.50">
    <property type="entry name" value="Alpha-D-phosphohexomutase, C-terminal domain"/>
    <property type="match status" value="1"/>
</dbReference>
<dbReference type="SUPFAM" id="SSF55957">
    <property type="entry name" value="Phosphoglucomutase, C-terminal domain"/>
    <property type="match status" value="1"/>
</dbReference>
<feature type="domain" description="Alpha-D-phosphohexomutase alpha/beta/alpha" evidence="11">
    <location>
        <begin position="259"/>
        <end position="369"/>
    </location>
</feature>
<dbReference type="Pfam" id="PF02879">
    <property type="entry name" value="PGM_PMM_II"/>
    <property type="match status" value="1"/>
</dbReference>
<feature type="domain" description="Alpha-D-phosphohexomutase alpha/beta/alpha" evidence="9">
    <location>
        <begin position="12"/>
        <end position="138"/>
    </location>
</feature>
<evidence type="ECO:0000256" key="5">
    <source>
        <dbReference type="ARBA" id="ARBA00022842"/>
    </source>
</evidence>
<dbReference type="EMBL" id="JASBAO010000001">
    <property type="protein sequence ID" value="MDI2090825.1"/>
    <property type="molecule type" value="Genomic_DNA"/>
</dbReference>
<evidence type="ECO:0000313" key="12">
    <source>
        <dbReference type="EMBL" id="MDI2090825.1"/>
    </source>
</evidence>
<dbReference type="Pfam" id="PF00408">
    <property type="entry name" value="PGM_PMM_IV"/>
    <property type="match status" value="1"/>
</dbReference>
<dbReference type="InterPro" id="IPR005844">
    <property type="entry name" value="A-D-PHexomutase_a/b/a-I"/>
</dbReference>
<dbReference type="NCBIfam" id="NF046027">
    <property type="entry name" value="PhglucPhmanMutPgmG"/>
    <property type="match status" value="1"/>
</dbReference>
<dbReference type="InterPro" id="IPR005845">
    <property type="entry name" value="A-D-PHexomutase_a/b/a-II"/>
</dbReference>
<evidence type="ECO:0000256" key="6">
    <source>
        <dbReference type="ARBA" id="ARBA00023235"/>
    </source>
</evidence>
<evidence type="ECO:0000259" key="8">
    <source>
        <dbReference type="Pfam" id="PF00408"/>
    </source>
</evidence>
<dbReference type="PRINTS" id="PR00509">
    <property type="entry name" value="PGMPMM"/>
</dbReference>
<keyword evidence="13" id="KW-1185">Reference proteome</keyword>
<dbReference type="PROSITE" id="PS00710">
    <property type="entry name" value="PGM_PMM"/>
    <property type="match status" value="1"/>
</dbReference>
<evidence type="ECO:0000256" key="1">
    <source>
        <dbReference type="ARBA" id="ARBA00001946"/>
    </source>
</evidence>
<organism evidence="12 13">
    <name type="scientific">Commensalibacter oyaizuii</name>
    <dbReference type="NCBI Taxonomy" id="3043873"/>
    <lineage>
        <taxon>Bacteria</taxon>
        <taxon>Pseudomonadati</taxon>
        <taxon>Pseudomonadota</taxon>
        <taxon>Alphaproteobacteria</taxon>
        <taxon>Acetobacterales</taxon>
        <taxon>Acetobacteraceae</taxon>
    </lineage>
</organism>
<evidence type="ECO:0000313" key="13">
    <source>
        <dbReference type="Proteomes" id="UP001431634"/>
    </source>
</evidence>
<keyword evidence="5 7" id="KW-0460">Magnesium</keyword>
<feature type="domain" description="Alpha-D-phosphohexomutase C-terminal" evidence="8">
    <location>
        <begin position="375"/>
        <end position="448"/>
    </location>
</feature>
<evidence type="ECO:0000256" key="4">
    <source>
        <dbReference type="ARBA" id="ARBA00022723"/>
    </source>
</evidence>
<evidence type="ECO:0000256" key="3">
    <source>
        <dbReference type="ARBA" id="ARBA00022553"/>
    </source>
</evidence>
<dbReference type="Gene3D" id="3.40.120.10">
    <property type="entry name" value="Alpha-D-Glucose-1,6-Bisphosphate, subunit A, domain 3"/>
    <property type="match status" value="3"/>
</dbReference>
<dbReference type="RefSeq" id="WP_281447944.1">
    <property type="nucleotide sequence ID" value="NZ_JASBAO010000001.1"/>
</dbReference>
<comment type="similarity">
    <text evidence="2 7">Belongs to the phosphohexose mutase family.</text>
</comment>
<dbReference type="PANTHER" id="PTHR43771:SF2">
    <property type="entry name" value="PHOSPHOMANNOMUTASE_PHOSPHOGLUCOMUTASE"/>
    <property type="match status" value="1"/>
</dbReference>
<accession>A0ABT6Q140</accession>
<keyword evidence="3" id="KW-0597">Phosphoprotein</keyword>
<dbReference type="InterPro" id="IPR016055">
    <property type="entry name" value="A-D-PHexomutase_a/b/a-I/II/III"/>
</dbReference>
<comment type="cofactor">
    <cofactor evidence="1">
        <name>Mg(2+)</name>
        <dbReference type="ChEBI" id="CHEBI:18420"/>
    </cofactor>
</comment>
<evidence type="ECO:0000256" key="2">
    <source>
        <dbReference type="ARBA" id="ARBA00010231"/>
    </source>
</evidence>
<evidence type="ECO:0000259" key="11">
    <source>
        <dbReference type="Pfam" id="PF02880"/>
    </source>
</evidence>
<proteinExistence type="inferred from homology"/>
<evidence type="ECO:0000259" key="10">
    <source>
        <dbReference type="Pfam" id="PF02879"/>
    </source>
</evidence>
<dbReference type="Proteomes" id="UP001431634">
    <property type="component" value="Unassembled WGS sequence"/>
</dbReference>
<dbReference type="InterPro" id="IPR016066">
    <property type="entry name" value="A-D-PHexomutase_CS"/>
</dbReference>
<dbReference type="InterPro" id="IPR005843">
    <property type="entry name" value="A-D-PHexomutase_C"/>
</dbReference>
<comment type="caution">
    <text evidence="12">The sequence shown here is derived from an EMBL/GenBank/DDBJ whole genome shotgun (WGS) entry which is preliminary data.</text>
</comment>